<name>A0A0W0STD3_9GAMM</name>
<evidence type="ECO:0000313" key="1">
    <source>
        <dbReference type="EMBL" id="KTC86606.1"/>
    </source>
</evidence>
<dbReference type="OrthoDB" id="8756528at2"/>
<keyword evidence="2" id="KW-1185">Reference proteome</keyword>
<dbReference type="AlphaFoldDB" id="A0A0W0STD3"/>
<dbReference type="NCBIfam" id="NF042415">
    <property type="entry name" value="STY0301_fam"/>
    <property type="match status" value="1"/>
</dbReference>
<dbReference type="InterPro" id="IPR049973">
    <property type="entry name" value="STY0301-like"/>
</dbReference>
<proteinExistence type="predicted"/>
<dbReference type="PATRIC" id="fig|29422.6.peg.576"/>
<dbReference type="RefSeq" id="WP_058440644.1">
    <property type="nucleotide sequence ID" value="NZ_CAAAHU010000007.1"/>
</dbReference>
<dbReference type="EMBL" id="LNXV01000004">
    <property type="protein sequence ID" value="KTC86606.1"/>
    <property type="molecule type" value="Genomic_DNA"/>
</dbReference>
<dbReference type="Proteomes" id="UP000054742">
    <property type="component" value="Unassembled WGS sequence"/>
</dbReference>
<reference evidence="1 2" key="1">
    <citation type="submission" date="2015-11" db="EMBL/GenBank/DDBJ databases">
        <title>Genomic analysis of 38 Legionella species identifies large and diverse effector repertoires.</title>
        <authorList>
            <person name="Burstein D."/>
            <person name="Amaro F."/>
            <person name="Zusman T."/>
            <person name="Lifshitz Z."/>
            <person name="Cohen O."/>
            <person name="Gilbert J.A."/>
            <person name="Pupko T."/>
            <person name="Shuman H.A."/>
            <person name="Segal G."/>
        </authorList>
    </citation>
    <scope>NUCLEOTIDE SEQUENCE [LARGE SCALE GENOMIC DNA]</scope>
    <source>
        <strain evidence="1 2">ATCC 43878</strain>
    </source>
</reference>
<organism evidence="1 2">
    <name type="scientific">Legionella brunensis</name>
    <dbReference type="NCBI Taxonomy" id="29422"/>
    <lineage>
        <taxon>Bacteria</taxon>
        <taxon>Pseudomonadati</taxon>
        <taxon>Pseudomonadota</taxon>
        <taxon>Gammaproteobacteria</taxon>
        <taxon>Legionellales</taxon>
        <taxon>Legionellaceae</taxon>
        <taxon>Legionella</taxon>
    </lineage>
</organism>
<comment type="caution">
    <text evidence="1">The sequence shown here is derived from an EMBL/GenBank/DDBJ whole genome shotgun (WGS) entry which is preliminary data.</text>
</comment>
<accession>A0A0W0STD3</accession>
<gene>
    <name evidence="1" type="ORF">Lbru_0547</name>
</gene>
<evidence type="ECO:0000313" key="2">
    <source>
        <dbReference type="Proteomes" id="UP000054742"/>
    </source>
</evidence>
<sequence>MSKKIPGLILFFMPIFISVVAFSSSVSIPICPEKIQVSERVILPPSGWELLAKEPNYFLEGISIYAGHPKELASLKPDFASKGKAKWSFAANDTIYVVCEYNETSIRLTKQLPEKIISCEVIYDQMVQSTKGFIPKHLNCYKEN</sequence>
<protein>
    <submittedName>
        <fullName evidence="1">Uncharacterized protein</fullName>
    </submittedName>
</protein>